<sequence>MGFRDATKRRHQAEIEAIAEEIDAVLPLEQIVTDVLCRLGPLKLDVYVVQLFGKVLQVQGGRREFIVMETTPRSTLSIKVWLRFKQVEKVSEHKYSTDPKKVKLQLSGVVVSAAPFFASMSAI</sequence>
<keyword evidence="2" id="KW-1185">Reference proteome</keyword>
<dbReference type="Gramene" id="ERN08363">
    <property type="protein sequence ID" value="ERN08363"/>
    <property type="gene ID" value="AMTR_s00148p00040810"/>
</dbReference>
<dbReference type="EMBL" id="KI393463">
    <property type="protein sequence ID" value="ERN08363.1"/>
    <property type="molecule type" value="Genomic_DNA"/>
</dbReference>
<protein>
    <submittedName>
        <fullName evidence="1">Uncharacterized protein</fullName>
    </submittedName>
</protein>
<organism evidence="1 2">
    <name type="scientific">Amborella trichopoda</name>
    <dbReference type="NCBI Taxonomy" id="13333"/>
    <lineage>
        <taxon>Eukaryota</taxon>
        <taxon>Viridiplantae</taxon>
        <taxon>Streptophyta</taxon>
        <taxon>Embryophyta</taxon>
        <taxon>Tracheophyta</taxon>
        <taxon>Spermatophyta</taxon>
        <taxon>Magnoliopsida</taxon>
        <taxon>Amborellales</taxon>
        <taxon>Amborellaceae</taxon>
        <taxon>Amborella</taxon>
    </lineage>
</organism>
<gene>
    <name evidence="1" type="ORF">AMTR_s00148p00040810</name>
</gene>
<evidence type="ECO:0000313" key="1">
    <source>
        <dbReference type="EMBL" id="ERN08363.1"/>
    </source>
</evidence>
<reference evidence="2" key="1">
    <citation type="journal article" date="2013" name="Science">
        <title>The Amborella genome and the evolution of flowering plants.</title>
        <authorList>
            <consortium name="Amborella Genome Project"/>
        </authorList>
    </citation>
    <scope>NUCLEOTIDE SEQUENCE [LARGE SCALE GENOMIC DNA]</scope>
</reference>
<evidence type="ECO:0000313" key="2">
    <source>
        <dbReference type="Proteomes" id="UP000017836"/>
    </source>
</evidence>
<proteinExistence type="predicted"/>
<feature type="non-terminal residue" evidence="1">
    <location>
        <position position="123"/>
    </location>
</feature>
<dbReference type="HOGENOM" id="CLU_2021140_0_0_1"/>
<dbReference type="AlphaFoldDB" id="W1PK19"/>
<accession>W1PK19</accession>
<dbReference type="Proteomes" id="UP000017836">
    <property type="component" value="Unassembled WGS sequence"/>
</dbReference>
<name>W1PK19_AMBTC</name>